<sequence length="194" mass="21961">MPEVLRAPPIPWRADLDDCCYFDEVRFVNCPHPITFFTHQPEPENVKAYSHHDNNAATPCGMSVPLGGITYERTIKLALMRGRADWCYWELSLILRSRDGNWLASLPRTDAAALVGLNSVAGVIGWIHPERDSIKNSVMFYAKTHYQPWLKPSDLESHRHEQPSYTPSPLGPAHDEEMRRLVNGAIESLIRGGD</sequence>
<evidence type="ECO:0000256" key="1">
    <source>
        <dbReference type="SAM" id="MobiDB-lite"/>
    </source>
</evidence>
<reference evidence="2" key="1">
    <citation type="submission" date="2023-06" db="EMBL/GenBank/DDBJ databases">
        <title>Genome-scale phylogeny and comparative genomics of the fungal order Sordariales.</title>
        <authorList>
            <consortium name="Lawrence Berkeley National Laboratory"/>
            <person name="Hensen N."/>
            <person name="Bonometti L."/>
            <person name="Westerberg I."/>
            <person name="Brannstrom I.O."/>
            <person name="Guillou S."/>
            <person name="Cros-Aarteil S."/>
            <person name="Calhoun S."/>
            <person name="Haridas S."/>
            <person name="Kuo A."/>
            <person name="Mondo S."/>
            <person name="Pangilinan J."/>
            <person name="Riley R."/>
            <person name="LaButti K."/>
            <person name="Andreopoulos B."/>
            <person name="Lipzen A."/>
            <person name="Chen C."/>
            <person name="Yanf M."/>
            <person name="Daum C."/>
            <person name="Ng V."/>
            <person name="Clum A."/>
            <person name="Steindorff A."/>
            <person name="Ohm R."/>
            <person name="Martin F."/>
            <person name="Silar P."/>
            <person name="Natvig D."/>
            <person name="Lalanne C."/>
            <person name="Gautier V."/>
            <person name="Ament-velasquez S.L."/>
            <person name="Kruys A."/>
            <person name="Hutchinson M.I."/>
            <person name="Powell A.J."/>
            <person name="Barry K."/>
            <person name="Miller A.N."/>
            <person name="Grigoriev I.V."/>
            <person name="Debuchy R."/>
            <person name="Gladieux P."/>
            <person name="Thoren M.H."/>
            <person name="Johannesson H."/>
        </authorList>
    </citation>
    <scope>NUCLEOTIDE SEQUENCE</scope>
    <source>
        <strain evidence="2">SMH2392-1A</strain>
    </source>
</reference>
<accession>A0AA40E1W8</accession>
<dbReference type="AlphaFoldDB" id="A0AA40E1W8"/>
<name>A0AA40E1W8_9PEZI</name>
<comment type="caution">
    <text evidence="2">The sequence shown here is derived from an EMBL/GenBank/DDBJ whole genome shotgun (WGS) entry which is preliminary data.</text>
</comment>
<organism evidence="2 3">
    <name type="scientific">Lasiosphaeria miniovina</name>
    <dbReference type="NCBI Taxonomy" id="1954250"/>
    <lineage>
        <taxon>Eukaryota</taxon>
        <taxon>Fungi</taxon>
        <taxon>Dikarya</taxon>
        <taxon>Ascomycota</taxon>
        <taxon>Pezizomycotina</taxon>
        <taxon>Sordariomycetes</taxon>
        <taxon>Sordariomycetidae</taxon>
        <taxon>Sordariales</taxon>
        <taxon>Lasiosphaeriaceae</taxon>
        <taxon>Lasiosphaeria</taxon>
    </lineage>
</organism>
<dbReference type="RefSeq" id="XP_060297851.1">
    <property type="nucleotide sequence ID" value="XM_060445095.1"/>
</dbReference>
<protein>
    <submittedName>
        <fullName evidence="2">Uncharacterized protein</fullName>
    </submittedName>
</protein>
<proteinExistence type="predicted"/>
<dbReference type="GeneID" id="85328365"/>
<feature type="compositionally biased region" description="Basic and acidic residues" evidence="1">
    <location>
        <begin position="153"/>
        <end position="162"/>
    </location>
</feature>
<dbReference type="Proteomes" id="UP001172101">
    <property type="component" value="Unassembled WGS sequence"/>
</dbReference>
<evidence type="ECO:0000313" key="2">
    <source>
        <dbReference type="EMBL" id="KAK0721927.1"/>
    </source>
</evidence>
<dbReference type="EMBL" id="JAUIRO010000003">
    <property type="protein sequence ID" value="KAK0721927.1"/>
    <property type="molecule type" value="Genomic_DNA"/>
</dbReference>
<evidence type="ECO:0000313" key="3">
    <source>
        <dbReference type="Proteomes" id="UP001172101"/>
    </source>
</evidence>
<feature type="region of interest" description="Disordered" evidence="1">
    <location>
        <begin position="152"/>
        <end position="174"/>
    </location>
</feature>
<keyword evidence="3" id="KW-1185">Reference proteome</keyword>
<gene>
    <name evidence="2" type="ORF">B0T26DRAFT_749396</name>
</gene>